<protein>
    <recommendedName>
        <fullName evidence="3">Resolvase/invertase-type recombinase catalytic domain-containing protein</fullName>
    </recommendedName>
</protein>
<dbReference type="AlphaFoldDB" id="A0A1X2I9V8"/>
<sequence length="180" mass="20960">MTNTTRIVQFLTKYQTQIRNLKKQGFKILGYARKSGGAEDHETRIKLLNRMCRRLKERSLVDHVFVSYNSQANDPLAERDMGQKDELLTQLSAEGNTQDMLAYITNTENICLVALDYAGLSTNCNDLYGFLTQHPNLEKVMIDTMPTESVIHVYERNQLLNRPEMLKKIERRKRPHQRSK</sequence>
<gene>
    <name evidence="1" type="ORF">BCR42DRAFT_421316</name>
</gene>
<evidence type="ECO:0008006" key="3">
    <source>
        <dbReference type="Google" id="ProtNLM"/>
    </source>
</evidence>
<accession>A0A1X2I9V8</accession>
<proteinExistence type="predicted"/>
<evidence type="ECO:0000313" key="1">
    <source>
        <dbReference type="EMBL" id="ORZ11545.1"/>
    </source>
</evidence>
<evidence type="ECO:0000313" key="2">
    <source>
        <dbReference type="Proteomes" id="UP000193560"/>
    </source>
</evidence>
<organism evidence="1 2">
    <name type="scientific">Absidia repens</name>
    <dbReference type="NCBI Taxonomy" id="90262"/>
    <lineage>
        <taxon>Eukaryota</taxon>
        <taxon>Fungi</taxon>
        <taxon>Fungi incertae sedis</taxon>
        <taxon>Mucoromycota</taxon>
        <taxon>Mucoromycotina</taxon>
        <taxon>Mucoromycetes</taxon>
        <taxon>Mucorales</taxon>
        <taxon>Cunninghamellaceae</taxon>
        <taxon>Absidia</taxon>
    </lineage>
</organism>
<name>A0A1X2I9V8_9FUNG</name>
<dbReference type="OrthoDB" id="2270519at2759"/>
<reference evidence="1 2" key="1">
    <citation type="submission" date="2016-07" db="EMBL/GenBank/DDBJ databases">
        <title>Pervasive Adenine N6-methylation of Active Genes in Fungi.</title>
        <authorList>
            <consortium name="DOE Joint Genome Institute"/>
            <person name="Mondo S.J."/>
            <person name="Dannebaum R.O."/>
            <person name="Kuo R.C."/>
            <person name="Labutti K."/>
            <person name="Haridas S."/>
            <person name="Kuo A."/>
            <person name="Salamov A."/>
            <person name="Ahrendt S.R."/>
            <person name="Lipzen A."/>
            <person name="Sullivan W."/>
            <person name="Andreopoulos W.B."/>
            <person name="Clum A."/>
            <person name="Lindquist E."/>
            <person name="Daum C."/>
            <person name="Ramamoorthy G.K."/>
            <person name="Gryganskyi A."/>
            <person name="Culley D."/>
            <person name="Magnuson J.K."/>
            <person name="James T.Y."/>
            <person name="O'Malley M.A."/>
            <person name="Stajich J.E."/>
            <person name="Spatafora J.W."/>
            <person name="Visel A."/>
            <person name="Grigoriev I.V."/>
        </authorList>
    </citation>
    <scope>NUCLEOTIDE SEQUENCE [LARGE SCALE GENOMIC DNA]</scope>
    <source>
        <strain evidence="1 2">NRRL 1336</strain>
    </source>
</reference>
<keyword evidence="2" id="KW-1185">Reference proteome</keyword>
<dbReference type="EMBL" id="MCGE01000021">
    <property type="protein sequence ID" value="ORZ11545.1"/>
    <property type="molecule type" value="Genomic_DNA"/>
</dbReference>
<dbReference type="Proteomes" id="UP000193560">
    <property type="component" value="Unassembled WGS sequence"/>
</dbReference>
<comment type="caution">
    <text evidence="1">The sequence shown here is derived from an EMBL/GenBank/DDBJ whole genome shotgun (WGS) entry which is preliminary data.</text>
</comment>